<reference evidence="2 3" key="1">
    <citation type="submission" date="2013-01" db="EMBL/GenBank/DDBJ databases">
        <title>The Genome Sequence of Clostridium colicanis 209318.</title>
        <authorList>
            <consortium name="The Broad Institute Genome Sequencing Platform"/>
            <person name="Earl A."/>
            <person name="Ward D."/>
            <person name="Feldgarden M."/>
            <person name="Gevers D."/>
            <person name="Courvalin P."/>
            <person name="Lambert T."/>
            <person name="Walker B."/>
            <person name="Young S.K."/>
            <person name="Zeng Q."/>
            <person name="Gargeya S."/>
            <person name="Fitzgerald M."/>
            <person name="Haas B."/>
            <person name="Abouelleil A."/>
            <person name="Alvarado L."/>
            <person name="Arachchi H.M."/>
            <person name="Berlin A.M."/>
            <person name="Chapman S.B."/>
            <person name="Dewar J."/>
            <person name="Goldberg J."/>
            <person name="Griggs A."/>
            <person name="Gujja S."/>
            <person name="Hansen M."/>
            <person name="Howarth C."/>
            <person name="Imamovic A."/>
            <person name="Larimer J."/>
            <person name="McCowan C."/>
            <person name="Murphy C."/>
            <person name="Neiman D."/>
            <person name="Pearson M."/>
            <person name="Priest M."/>
            <person name="Roberts A."/>
            <person name="Saif S."/>
            <person name="Shea T."/>
            <person name="Sisk P."/>
            <person name="Sykes S."/>
            <person name="Wortman J."/>
            <person name="Nusbaum C."/>
            <person name="Birren B."/>
        </authorList>
    </citation>
    <scope>NUCLEOTIDE SEQUENCE [LARGE SCALE GENOMIC DNA]</scope>
    <source>
        <strain evidence="2 3">209318</strain>
    </source>
</reference>
<keyword evidence="1" id="KW-0472">Membrane</keyword>
<dbReference type="Pfam" id="PF21844">
    <property type="entry name" value="DUF6903"/>
    <property type="match status" value="1"/>
</dbReference>
<name>N9W9T1_9CLOT</name>
<sequence>MVKNIIKLICFIIAMILVIKGAANTGYMGVFMMVIGVLIIIGEIYLYNKKYT</sequence>
<evidence type="ECO:0000256" key="1">
    <source>
        <dbReference type="SAM" id="Phobius"/>
    </source>
</evidence>
<dbReference type="HOGENOM" id="CLU_207806_3_0_9"/>
<protein>
    <submittedName>
        <fullName evidence="2">Uncharacterized protein</fullName>
    </submittedName>
</protein>
<evidence type="ECO:0000313" key="2">
    <source>
        <dbReference type="EMBL" id="ENY99785.1"/>
    </source>
</evidence>
<dbReference type="PATRIC" id="fig|999411.4.peg.2836"/>
<accession>N9W9T1</accession>
<gene>
    <name evidence="2" type="ORF">HMPREF1092_02921</name>
</gene>
<feature type="transmembrane region" description="Helical" evidence="1">
    <location>
        <begin position="5"/>
        <end position="23"/>
    </location>
</feature>
<dbReference type="RefSeq" id="WP_002599362.1">
    <property type="nucleotide sequence ID" value="NZ_CAUWHC010000005.1"/>
</dbReference>
<keyword evidence="1" id="KW-1133">Transmembrane helix</keyword>
<keyword evidence="3" id="KW-1185">Reference proteome</keyword>
<organism evidence="2 3">
    <name type="scientific">Clostridium thermobutyricum</name>
    <dbReference type="NCBI Taxonomy" id="29372"/>
    <lineage>
        <taxon>Bacteria</taxon>
        <taxon>Bacillati</taxon>
        <taxon>Bacillota</taxon>
        <taxon>Clostridia</taxon>
        <taxon>Eubacteriales</taxon>
        <taxon>Clostridiaceae</taxon>
        <taxon>Clostridium</taxon>
    </lineage>
</organism>
<evidence type="ECO:0000313" key="3">
    <source>
        <dbReference type="Proteomes" id="UP000013097"/>
    </source>
</evidence>
<comment type="caution">
    <text evidence="2">The sequence shown here is derived from an EMBL/GenBank/DDBJ whole genome shotgun (WGS) entry which is preliminary data.</text>
</comment>
<keyword evidence="1" id="KW-0812">Transmembrane</keyword>
<dbReference type="EMBL" id="AGYT01000019">
    <property type="protein sequence ID" value="ENY99785.1"/>
    <property type="molecule type" value="Genomic_DNA"/>
</dbReference>
<dbReference type="InterPro" id="IPR054198">
    <property type="entry name" value="DUF6903"/>
</dbReference>
<proteinExistence type="predicted"/>
<dbReference type="Proteomes" id="UP000013097">
    <property type="component" value="Unassembled WGS sequence"/>
</dbReference>
<dbReference type="AlphaFoldDB" id="N9W9T1"/>
<feature type="transmembrane region" description="Helical" evidence="1">
    <location>
        <begin position="29"/>
        <end position="47"/>
    </location>
</feature>